<dbReference type="InterPro" id="IPR009071">
    <property type="entry name" value="HMG_box_dom"/>
</dbReference>
<evidence type="ECO:0000256" key="2">
    <source>
        <dbReference type="SAM" id="MobiDB-lite"/>
    </source>
</evidence>
<dbReference type="EMBL" id="JBBCAQ010000036">
    <property type="protein sequence ID" value="KAK7575644.1"/>
    <property type="molecule type" value="Genomic_DNA"/>
</dbReference>
<evidence type="ECO:0000259" key="3">
    <source>
        <dbReference type="PROSITE" id="PS50118"/>
    </source>
</evidence>
<dbReference type="GO" id="GO:0003677">
    <property type="term" value="F:DNA binding"/>
    <property type="evidence" value="ECO:0007669"/>
    <property type="project" value="UniProtKB-UniRule"/>
</dbReference>
<dbReference type="PROSITE" id="PS50118">
    <property type="entry name" value="HMG_BOX_2"/>
    <property type="match status" value="1"/>
</dbReference>
<keyword evidence="1" id="KW-0238">DNA-binding</keyword>
<feature type="domain" description="HMG box" evidence="3">
    <location>
        <begin position="194"/>
        <end position="249"/>
    </location>
</feature>
<dbReference type="PANTHER" id="PTHR46584">
    <property type="entry name" value="HMG DOMAIN-CONTAINING PROTEIN 4"/>
    <property type="match status" value="1"/>
</dbReference>
<dbReference type="SUPFAM" id="SSF47095">
    <property type="entry name" value="HMG-box"/>
    <property type="match status" value="1"/>
</dbReference>
<feature type="compositionally biased region" description="Basic residues" evidence="2">
    <location>
        <begin position="1"/>
        <end position="10"/>
    </location>
</feature>
<dbReference type="PANTHER" id="PTHR46584:SF1">
    <property type="entry name" value="HMG DOMAIN-CONTAINING PROTEIN 4"/>
    <property type="match status" value="1"/>
</dbReference>
<dbReference type="SMART" id="SM00398">
    <property type="entry name" value="HMG"/>
    <property type="match status" value="1"/>
</dbReference>
<organism evidence="4 5">
    <name type="scientific">Parthenolecanium corni</name>
    <dbReference type="NCBI Taxonomy" id="536013"/>
    <lineage>
        <taxon>Eukaryota</taxon>
        <taxon>Metazoa</taxon>
        <taxon>Ecdysozoa</taxon>
        <taxon>Arthropoda</taxon>
        <taxon>Hexapoda</taxon>
        <taxon>Insecta</taxon>
        <taxon>Pterygota</taxon>
        <taxon>Neoptera</taxon>
        <taxon>Paraneoptera</taxon>
        <taxon>Hemiptera</taxon>
        <taxon>Sternorrhyncha</taxon>
        <taxon>Coccoidea</taxon>
        <taxon>Coccidae</taxon>
        <taxon>Parthenolecanium</taxon>
    </lineage>
</organism>
<dbReference type="AlphaFoldDB" id="A0AAN9XZ06"/>
<gene>
    <name evidence="4" type="ORF">V9T40_011930</name>
</gene>
<reference evidence="4 5" key="1">
    <citation type="submission" date="2024-03" db="EMBL/GenBank/DDBJ databases">
        <title>Adaptation during the transition from Ophiocordyceps entomopathogen to insect associate is accompanied by gene loss and intensified selection.</title>
        <authorList>
            <person name="Ward C.M."/>
            <person name="Onetto C.A."/>
            <person name="Borneman A.R."/>
        </authorList>
    </citation>
    <scope>NUCLEOTIDE SEQUENCE [LARGE SCALE GENOMIC DNA]</scope>
    <source>
        <strain evidence="4">AWRI1</strain>
        <tissue evidence="4">Single Adult Female</tissue>
    </source>
</reference>
<accession>A0AAN9XZ06</accession>
<name>A0AAN9XZ06_9HEMI</name>
<feature type="compositionally biased region" description="Polar residues" evidence="2">
    <location>
        <begin position="66"/>
        <end position="77"/>
    </location>
</feature>
<feature type="DNA-binding region" description="HMG box" evidence="1">
    <location>
        <begin position="194"/>
        <end position="249"/>
    </location>
</feature>
<dbReference type="InterPro" id="IPR036910">
    <property type="entry name" value="HMG_box_dom_sf"/>
</dbReference>
<evidence type="ECO:0000313" key="5">
    <source>
        <dbReference type="Proteomes" id="UP001367676"/>
    </source>
</evidence>
<keyword evidence="5" id="KW-1185">Reference proteome</keyword>
<dbReference type="Proteomes" id="UP001367676">
    <property type="component" value="Unassembled WGS sequence"/>
</dbReference>
<feature type="compositionally biased region" description="Basic and acidic residues" evidence="2">
    <location>
        <begin position="56"/>
        <end position="65"/>
    </location>
</feature>
<sequence length="414" mass="45963">MNRKPVKRKSKVIENNANMPKTPKVENELVVTGVSRSGRVRKKSSKLLGYESGADEIDRPRKKLDTSANNSQRTVPSVPSRESYIEYSDNERMVGSSRNIQQSPESEVEPSAYPSVEAYDDSSVDTSGTELEDDLLDDKLNADDGTSSTHTEVAYPRSMPTNVASTSQKSLYMLELNKKRKNGRGPKAGRKDKGKARFSAYMLWAREVRPDLMKANPNIDFSQLSSKLSDLWATVPYSDKYMWKQKAKRMAMLAKNMDNQEEANVQKAQIQTTLRRKYINKKNSSPANNKSIPEPKQSMLTEITNSNPSTSTLIETKPTLSEISSSSKPVSTQPLDVAAHLKLLGESLSIIGQRLKEHEGQIAVSGSLSVLLDTLLCSLGPLLCLTRQVEELNGCSEETLSRILDNIAYIMPGL</sequence>
<comment type="caution">
    <text evidence="4">The sequence shown here is derived from an EMBL/GenBank/DDBJ whole genome shotgun (WGS) entry which is preliminary data.</text>
</comment>
<dbReference type="Gene3D" id="1.10.30.10">
    <property type="entry name" value="High mobility group box domain"/>
    <property type="match status" value="1"/>
</dbReference>
<evidence type="ECO:0000256" key="1">
    <source>
        <dbReference type="PROSITE-ProRule" id="PRU00267"/>
    </source>
</evidence>
<evidence type="ECO:0000313" key="4">
    <source>
        <dbReference type="EMBL" id="KAK7575644.1"/>
    </source>
</evidence>
<feature type="compositionally biased region" description="Polar residues" evidence="2">
    <location>
        <begin position="96"/>
        <end position="105"/>
    </location>
</feature>
<keyword evidence="1" id="KW-0539">Nucleus</keyword>
<dbReference type="InterPro" id="IPR042477">
    <property type="entry name" value="HMGXB4"/>
</dbReference>
<dbReference type="GO" id="GO:0005634">
    <property type="term" value="C:nucleus"/>
    <property type="evidence" value="ECO:0007669"/>
    <property type="project" value="UniProtKB-UniRule"/>
</dbReference>
<feature type="region of interest" description="Disordered" evidence="2">
    <location>
        <begin position="1"/>
        <end position="157"/>
    </location>
</feature>
<protein>
    <recommendedName>
        <fullName evidence="3">HMG box domain-containing protein</fullName>
    </recommendedName>
</protein>
<proteinExistence type="predicted"/>
<dbReference type="Pfam" id="PF00505">
    <property type="entry name" value="HMG_box"/>
    <property type="match status" value="1"/>
</dbReference>